<dbReference type="SMART" id="SM00283">
    <property type="entry name" value="MA"/>
    <property type="match status" value="1"/>
</dbReference>
<gene>
    <name evidence="5" type="ORF">SAMN05421659_10840</name>
</gene>
<proteinExistence type="predicted"/>
<keyword evidence="1 2" id="KW-0807">Transducer</keyword>
<dbReference type="InterPro" id="IPR004089">
    <property type="entry name" value="MCPsignal_dom"/>
</dbReference>
<keyword evidence="6" id="KW-1185">Reference proteome</keyword>
<keyword evidence="3" id="KW-1133">Transmembrane helix</keyword>
<dbReference type="EMBL" id="FOJI01000008">
    <property type="protein sequence ID" value="SEW26687.1"/>
    <property type="molecule type" value="Genomic_DNA"/>
</dbReference>
<dbReference type="STRING" id="99656.SAMN05421659_10840"/>
<dbReference type="PANTHER" id="PTHR32089:SF112">
    <property type="entry name" value="LYSOZYME-LIKE PROTEIN-RELATED"/>
    <property type="match status" value="1"/>
</dbReference>
<feature type="transmembrane region" description="Helical" evidence="3">
    <location>
        <begin position="39"/>
        <end position="60"/>
    </location>
</feature>
<dbReference type="GO" id="GO:0007165">
    <property type="term" value="P:signal transduction"/>
    <property type="evidence" value="ECO:0007669"/>
    <property type="project" value="UniProtKB-KW"/>
</dbReference>
<keyword evidence="3" id="KW-0472">Membrane</keyword>
<dbReference type="PANTHER" id="PTHR32089">
    <property type="entry name" value="METHYL-ACCEPTING CHEMOTAXIS PROTEIN MCPB"/>
    <property type="match status" value="1"/>
</dbReference>
<organism evidence="5 6">
    <name type="scientific">[Clostridium] fimetarium</name>
    <dbReference type="NCBI Taxonomy" id="99656"/>
    <lineage>
        <taxon>Bacteria</taxon>
        <taxon>Bacillati</taxon>
        <taxon>Bacillota</taxon>
        <taxon>Clostridia</taxon>
        <taxon>Lachnospirales</taxon>
        <taxon>Lachnospiraceae</taxon>
    </lineage>
</organism>
<dbReference type="Proteomes" id="UP000199701">
    <property type="component" value="Unassembled WGS sequence"/>
</dbReference>
<dbReference type="RefSeq" id="WP_092453973.1">
    <property type="nucleotide sequence ID" value="NZ_FOJI01000008.1"/>
</dbReference>
<dbReference type="Gene3D" id="1.10.287.950">
    <property type="entry name" value="Methyl-accepting chemotaxis protein"/>
    <property type="match status" value="1"/>
</dbReference>
<evidence type="ECO:0000313" key="6">
    <source>
        <dbReference type="Proteomes" id="UP000199701"/>
    </source>
</evidence>
<evidence type="ECO:0000256" key="3">
    <source>
        <dbReference type="SAM" id="Phobius"/>
    </source>
</evidence>
<dbReference type="GO" id="GO:0016020">
    <property type="term" value="C:membrane"/>
    <property type="evidence" value="ECO:0007669"/>
    <property type="project" value="InterPro"/>
</dbReference>
<accession>A0A1I0QHX8</accession>
<evidence type="ECO:0000256" key="1">
    <source>
        <dbReference type="ARBA" id="ARBA00023224"/>
    </source>
</evidence>
<protein>
    <submittedName>
        <fullName evidence="5">Methyl-accepting chemotaxis protein</fullName>
    </submittedName>
</protein>
<dbReference type="PROSITE" id="PS50111">
    <property type="entry name" value="CHEMOTAXIS_TRANSDUC_2"/>
    <property type="match status" value="1"/>
</dbReference>
<dbReference type="AlphaFoldDB" id="A0A1I0QHX8"/>
<dbReference type="SUPFAM" id="SSF58104">
    <property type="entry name" value="Methyl-accepting chemotaxis protein (MCP) signaling domain"/>
    <property type="match status" value="1"/>
</dbReference>
<sequence>MLKKLSMNKRAEFISIMTVWIAVLTMILVSIIGFGLNEFFITVIPCLIVGGIVTGCYFININSKIKAFIYAVIILIAGVQGFFASGGLDSHYIIFTSITLISLYFAKELLIYYGIVINIMLVALFIIIPQQIVGAEGNWTVFLNEMVLINSAMACLFFSTKWGNELIISANKKEEEAGKLLIRLKETMNKVEKNTYVLDKTIQSVNKSIDASQQASININKAMHEMAEGSQQQAENINNINDTMSAAVADVNITKDISDSIHEDSQNMTLKVASGIQKIEQMENQMKVIKHTVNMSHSTVDELQQKIESIMGFLENINQIAEQTNLLALNAAIEAARAGEQGKGFAVVAEEVRKLADGSSKTVKDINRVIQEISIQTKTTVDYSIDGSKAAEVGEELISEVSSYFSEFKEAFNKTNQSLLKETKMIEKISNSFIKIQNDMENVACISEENAASTQEVVSTIELENDSMLSIGTSIKEIHTLSGDLSSIISNS</sequence>
<dbReference type="OrthoDB" id="2542987at2"/>
<keyword evidence="3" id="KW-0812">Transmembrane</keyword>
<dbReference type="Pfam" id="PF00015">
    <property type="entry name" value="MCPsignal"/>
    <property type="match status" value="1"/>
</dbReference>
<evidence type="ECO:0000256" key="2">
    <source>
        <dbReference type="PROSITE-ProRule" id="PRU00284"/>
    </source>
</evidence>
<name>A0A1I0QHX8_9FIRM</name>
<feature type="domain" description="Methyl-accepting transducer" evidence="4">
    <location>
        <begin position="208"/>
        <end position="465"/>
    </location>
</feature>
<reference evidence="5 6" key="1">
    <citation type="submission" date="2016-10" db="EMBL/GenBank/DDBJ databases">
        <authorList>
            <person name="de Groot N.N."/>
        </authorList>
    </citation>
    <scope>NUCLEOTIDE SEQUENCE [LARGE SCALE GENOMIC DNA]</scope>
    <source>
        <strain evidence="5 6">DSM 9179</strain>
    </source>
</reference>
<feature type="transmembrane region" description="Helical" evidence="3">
    <location>
        <begin position="111"/>
        <end position="133"/>
    </location>
</feature>
<feature type="transmembrane region" description="Helical" evidence="3">
    <location>
        <begin position="139"/>
        <end position="158"/>
    </location>
</feature>
<feature type="transmembrane region" description="Helical" evidence="3">
    <location>
        <begin position="12"/>
        <end position="33"/>
    </location>
</feature>
<evidence type="ECO:0000313" key="5">
    <source>
        <dbReference type="EMBL" id="SEW26687.1"/>
    </source>
</evidence>
<feature type="transmembrane region" description="Helical" evidence="3">
    <location>
        <begin position="67"/>
        <end position="84"/>
    </location>
</feature>
<evidence type="ECO:0000259" key="4">
    <source>
        <dbReference type="PROSITE" id="PS50111"/>
    </source>
</evidence>